<reference evidence="1" key="2">
    <citation type="submission" date="2021-10" db="EMBL/GenBank/DDBJ databases">
        <authorList>
            <person name="Piombo E."/>
        </authorList>
    </citation>
    <scope>NUCLEOTIDE SEQUENCE</scope>
</reference>
<keyword evidence="2" id="KW-1185">Reference proteome</keyword>
<reference evidence="1" key="1">
    <citation type="submission" date="2020-04" db="EMBL/GenBank/DDBJ databases">
        <authorList>
            <person name="Broberg M."/>
        </authorList>
    </citation>
    <scope>NUCLEOTIDE SEQUENCE</scope>
</reference>
<comment type="caution">
    <text evidence="1">The sequence shown here is derived from an EMBL/GenBank/DDBJ whole genome shotgun (WGS) entry which is preliminary data.</text>
</comment>
<name>A0ACA9T942_BIOOC</name>
<proteinExistence type="predicted"/>
<evidence type="ECO:0000313" key="2">
    <source>
        <dbReference type="Proteomes" id="UP000836387"/>
    </source>
</evidence>
<gene>
    <name evidence="1" type="ORF">CRV2_00004592</name>
</gene>
<dbReference type="Proteomes" id="UP000836387">
    <property type="component" value="Unassembled WGS sequence"/>
</dbReference>
<sequence>MIYKTLLIALSLVTGTFGAARTSPPSGAIIVSKSGGDYKTIQEAVNAASASAAVIFIQPGTYEEQVLIESGAGALTIYGYTEGDQDYSKKEVILTHSLGADEAGSNDASGTLRAKNDGLKVYNINIENSRGKGTQAIALSAYGSEQGYYGCQFLGYQDTILTSKGNHYFHGCYIEGATDFIFGQDSIAWFENCTIGISAKGYITANGRDEASNPGWYVINKSTVTALSGARVVFQNSELGAVVNSAGWSTWGSTPTDNVYYGEIGNTGEGASGTRAGFSKKLDSAVSAGDILGSTSWADSSYIGGESPAGNQTATSAVGKSSTISRTATTVGTVTTRSTIAKPSAIATASNVITTNTCSNTKCDVATTLQTVTRHTSASEVQGDATSAASATSATPSASDTPGADDCSGTPDGFASLNGGTTGGVGGEVVTVSTQADLEKYAGEAAKYIIKVKGVITITPKGTEIKVSSDKTIVGIGNDAEINEGGFNLQNQRNVIFRNIKIGNTYVEGDDEGKTQDWDGIQMDNCTNIWIDHVHLEKGGDGLIDSRKDTTFLTVSWSILRNHNKAFGIGWTDNVVAEMTIHHNFFDETKSETLPLTMLNTHISTTTISLGRLPTATTQEDIQR</sequence>
<accession>A0ACA9T942</accession>
<evidence type="ECO:0000313" key="1">
    <source>
        <dbReference type="EMBL" id="CAG9937406.1"/>
    </source>
</evidence>
<protein>
    <submittedName>
        <fullName evidence="1">Uncharacterized protein</fullName>
    </submittedName>
</protein>
<organism evidence="1 2">
    <name type="scientific">Clonostachys rosea f. rosea IK726</name>
    <dbReference type="NCBI Taxonomy" id="1349383"/>
    <lineage>
        <taxon>Eukaryota</taxon>
        <taxon>Fungi</taxon>
        <taxon>Dikarya</taxon>
        <taxon>Ascomycota</taxon>
        <taxon>Pezizomycotina</taxon>
        <taxon>Sordariomycetes</taxon>
        <taxon>Hypocreomycetidae</taxon>
        <taxon>Hypocreales</taxon>
        <taxon>Bionectriaceae</taxon>
        <taxon>Clonostachys</taxon>
    </lineage>
</organism>
<dbReference type="EMBL" id="CADEHS020000001">
    <property type="protein sequence ID" value="CAG9937406.1"/>
    <property type="molecule type" value="Genomic_DNA"/>
</dbReference>